<gene>
    <name evidence="1" type="ORF">GUITHDRAFT_111287</name>
    <name evidence="2" type="ORF">GUITHDRAFT_111290</name>
</gene>
<evidence type="ECO:0000313" key="4">
    <source>
        <dbReference type="Proteomes" id="UP000011087"/>
    </source>
</evidence>
<name>L1J254_GUITC</name>
<dbReference type="HOGENOM" id="CLU_2364104_0_0_1"/>
<reference evidence="4" key="2">
    <citation type="submission" date="2012-11" db="EMBL/GenBank/DDBJ databases">
        <authorList>
            <person name="Kuo A."/>
            <person name="Curtis B.A."/>
            <person name="Tanifuji G."/>
            <person name="Burki F."/>
            <person name="Gruber A."/>
            <person name="Irimia M."/>
            <person name="Maruyama S."/>
            <person name="Arias M.C."/>
            <person name="Ball S.G."/>
            <person name="Gile G.H."/>
            <person name="Hirakawa Y."/>
            <person name="Hopkins J.F."/>
            <person name="Rensing S.A."/>
            <person name="Schmutz J."/>
            <person name="Symeonidi A."/>
            <person name="Elias M."/>
            <person name="Eveleigh R.J."/>
            <person name="Herman E.K."/>
            <person name="Klute M.J."/>
            <person name="Nakayama T."/>
            <person name="Obornik M."/>
            <person name="Reyes-Prieto A."/>
            <person name="Armbrust E.V."/>
            <person name="Aves S.J."/>
            <person name="Beiko R.G."/>
            <person name="Coutinho P."/>
            <person name="Dacks J.B."/>
            <person name="Durnford D.G."/>
            <person name="Fast N.M."/>
            <person name="Green B.R."/>
            <person name="Grisdale C."/>
            <person name="Hempe F."/>
            <person name="Henrissat B."/>
            <person name="Hoppner M.P."/>
            <person name="Ishida K.-I."/>
            <person name="Kim E."/>
            <person name="Koreny L."/>
            <person name="Kroth P.G."/>
            <person name="Liu Y."/>
            <person name="Malik S.-B."/>
            <person name="Maier U.G."/>
            <person name="McRose D."/>
            <person name="Mock T."/>
            <person name="Neilson J.A."/>
            <person name="Onodera N.T."/>
            <person name="Poole A.M."/>
            <person name="Pritham E.J."/>
            <person name="Richards T.A."/>
            <person name="Rocap G."/>
            <person name="Roy S.W."/>
            <person name="Sarai C."/>
            <person name="Schaack S."/>
            <person name="Shirato S."/>
            <person name="Slamovits C.H."/>
            <person name="Spencer D.F."/>
            <person name="Suzuki S."/>
            <person name="Worden A.Z."/>
            <person name="Zauner S."/>
            <person name="Barry K."/>
            <person name="Bell C."/>
            <person name="Bharti A.K."/>
            <person name="Crow J.A."/>
            <person name="Grimwood J."/>
            <person name="Kramer R."/>
            <person name="Lindquist E."/>
            <person name="Lucas S."/>
            <person name="Salamov A."/>
            <person name="McFadden G.I."/>
            <person name="Lane C.E."/>
            <person name="Keeling P.J."/>
            <person name="Gray M.W."/>
            <person name="Grigoriev I.V."/>
            <person name="Archibald J.M."/>
        </authorList>
    </citation>
    <scope>NUCLEOTIDE SEQUENCE</scope>
    <source>
        <strain evidence="4">CCMP2712</strain>
    </source>
</reference>
<dbReference type="RefSeq" id="XP_005829583.1">
    <property type="nucleotide sequence ID" value="XM_005829526.1"/>
</dbReference>
<dbReference type="Proteomes" id="UP000011087">
    <property type="component" value="Unassembled WGS sequence"/>
</dbReference>
<dbReference type="KEGG" id="gtt:GUITHDRAFT_111290"/>
<protein>
    <submittedName>
        <fullName evidence="2 3">Uncharacterized protein</fullName>
    </submittedName>
</protein>
<reference evidence="3" key="3">
    <citation type="submission" date="2016-03" db="UniProtKB">
        <authorList>
            <consortium name="EnsemblProtists"/>
        </authorList>
    </citation>
    <scope>IDENTIFICATION</scope>
</reference>
<dbReference type="RefSeq" id="XP_005829586.1">
    <property type="nucleotide sequence ID" value="XM_005829529.1"/>
</dbReference>
<dbReference type="GeneID" id="17299254"/>
<dbReference type="PaxDb" id="55529-EKX42603"/>
<accession>L1J254</accession>
<dbReference type="EMBL" id="JH993015">
    <property type="protein sequence ID" value="EKX42603.1"/>
    <property type="molecule type" value="Genomic_DNA"/>
</dbReference>
<dbReference type="GeneID" id="17299251"/>
<keyword evidence="4" id="KW-1185">Reference proteome</keyword>
<evidence type="ECO:0000313" key="1">
    <source>
        <dbReference type="EMBL" id="EKX42603.1"/>
    </source>
</evidence>
<dbReference type="AlphaFoldDB" id="L1J254"/>
<dbReference type="KEGG" id="gtt:GUITHDRAFT_111287"/>
<organism evidence="2">
    <name type="scientific">Guillardia theta (strain CCMP2712)</name>
    <name type="common">Cryptophyte</name>
    <dbReference type="NCBI Taxonomy" id="905079"/>
    <lineage>
        <taxon>Eukaryota</taxon>
        <taxon>Cryptophyceae</taxon>
        <taxon>Pyrenomonadales</taxon>
        <taxon>Geminigeraceae</taxon>
        <taxon>Guillardia</taxon>
    </lineage>
</organism>
<dbReference type="EMBL" id="JH993015">
    <property type="protein sequence ID" value="EKX42606.1"/>
    <property type="molecule type" value="Genomic_DNA"/>
</dbReference>
<sequence length="96" mass="11221">MSRKSNKHLDAEEIIRVEASLKKLQSEMDECNMIQHFFKHSLATSVLDLLDKVEERKMRIRGKIETLKITKDLYTYKNVSLKHHRAISLPSGVRLT</sequence>
<dbReference type="EnsemblProtists" id="EKX42603">
    <property type="protein sequence ID" value="EKX42603"/>
    <property type="gene ID" value="GUITHDRAFT_111287"/>
</dbReference>
<reference evidence="2 4" key="1">
    <citation type="journal article" date="2012" name="Nature">
        <title>Algal genomes reveal evolutionary mosaicism and the fate of nucleomorphs.</title>
        <authorList>
            <consortium name="DOE Joint Genome Institute"/>
            <person name="Curtis B.A."/>
            <person name="Tanifuji G."/>
            <person name="Burki F."/>
            <person name="Gruber A."/>
            <person name="Irimia M."/>
            <person name="Maruyama S."/>
            <person name="Arias M.C."/>
            <person name="Ball S.G."/>
            <person name="Gile G.H."/>
            <person name="Hirakawa Y."/>
            <person name="Hopkins J.F."/>
            <person name="Kuo A."/>
            <person name="Rensing S.A."/>
            <person name="Schmutz J."/>
            <person name="Symeonidi A."/>
            <person name="Elias M."/>
            <person name="Eveleigh R.J."/>
            <person name="Herman E.K."/>
            <person name="Klute M.J."/>
            <person name="Nakayama T."/>
            <person name="Obornik M."/>
            <person name="Reyes-Prieto A."/>
            <person name="Armbrust E.V."/>
            <person name="Aves S.J."/>
            <person name="Beiko R.G."/>
            <person name="Coutinho P."/>
            <person name="Dacks J.B."/>
            <person name="Durnford D.G."/>
            <person name="Fast N.M."/>
            <person name="Green B.R."/>
            <person name="Grisdale C.J."/>
            <person name="Hempel F."/>
            <person name="Henrissat B."/>
            <person name="Hoppner M.P."/>
            <person name="Ishida K."/>
            <person name="Kim E."/>
            <person name="Koreny L."/>
            <person name="Kroth P.G."/>
            <person name="Liu Y."/>
            <person name="Malik S.B."/>
            <person name="Maier U.G."/>
            <person name="McRose D."/>
            <person name="Mock T."/>
            <person name="Neilson J.A."/>
            <person name="Onodera N.T."/>
            <person name="Poole A.M."/>
            <person name="Pritham E.J."/>
            <person name="Richards T.A."/>
            <person name="Rocap G."/>
            <person name="Roy S.W."/>
            <person name="Sarai C."/>
            <person name="Schaack S."/>
            <person name="Shirato S."/>
            <person name="Slamovits C.H."/>
            <person name="Spencer D.F."/>
            <person name="Suzuki S."/>
            <person name="Worden A.Z."/>
            <person name="Zauner S."/>
            <person name="Barry K."/>
            <person name="Bell C."/>
            <person name="Bharti A.K."/>
            <person name="Crow J.A."/>
            <person name="Grimwood J."/>
            <person name="Kramer R."/>
            <person name="Lindquist E."/>
            <person name="Lucas S."/>
            <person name="Salamov A."/>
            <person name="McFadden G.I."/>
            <person name="Lane C.E."/>
            <person name="Keeling P.J."/>
            <person name="Gray M.W."/>
            <person name="Grigoriev I.V."/>
            <person name="Archibald J.M."/>
        </authorList>
    </citation>
    <scope>NUCLEOTIDE SEQUENCE</scope>
    <source>
        <strain evidence="2 4">CCMP2712</strain>
    </source>
</reference>
<dbReference type="EnsemblProtists" id="EKX42606">
    <property type="protein sequence ID" value="EKX42606"/>
    <property type="gene ID" value="GUITHDRAFT_111290"/>
</dbReference>
<evidence type="ECO:0000313" key="2">
    <source>
        <dbReference type="EMBL" id="EKX42606.1"/>
    </source>
</evidence>
<proteinExistence type="predicted"/>
<evidence type="ECO:0000313" key="3">
    <source>
        <dbReference type="EnsemblProtists" id="EKX42603"/>
    </source>
</evidence>